<feature type="region of interest" description="Disordered" evidence="5">
    <location>
        <begin position="1"/>
        <end position="24"/>
    </location>
</feature>
<dbReference type="FunFam" id="3.40.50.12780:FF:000013">
    <property type="entry name" value="Long-chain-fatty-acid--AMP ligase FadD32"/>
    <property type="match status" value="1"/>
</dbReference>
<comment type="similarity">
    <text evidence="1">Belongs to the ATP-dependent AMP-binding enzyme family.</text>
</comment>
<sequence length="679" mass="71721">MARRSMEKNVSHGPAEQIRAHWQGPEPETVTALLRHRAEHTPDALAHRFLTDGDGTSVAWTYRELDLHAREVAAHLRRAGVGEGPVLLLHPPGLDYLAAFFGCLYAGAVAVPAYPPDNARFGQTAPRLAAIARDSGATHALTTGKVREAVASRGTGHVGTELDGVHWLVTEDLYTGDSTAPWQDPGRTADSLAFLQYTSGSTAAPKGVMVEHGNLVRNLRSIHLRLGHDAGSGMVSWLPPYHDMGLIGGILTPVYGGFPAHLMAPATFVRRPLLWLETLSRTGASTSVAPNFGFEQCLRRITPEQRAGLDLGRWRLALNGAEPIRPDTLDRFAEYFAPAGFDRTALLPCYGLAEATLMVTGVEPAEAPVVESFDAAALEAGTARRAEPGSARTTRVVGCGAPVADVEVAVVDAATGRRVPDGTVAEIRVAGPNVPRGYWGRPEAGADVFGTRVEDGPDAAWLRTGDLGFRHDGQLFVVGRTKDVIIVQGRNIHPQDVEQTAERVGAGLRAGHGAAFGIPTADGEQLALAYEIGGPGAGDPYALLARLRTAIADEHQVTPHTVVLLRRSSVPRTTSGKIQRSACRQQLLDLELPVVAASVVQNGTPPDGTRPHDPGPGTRDRTAALVAAALAASDAAEGTPRYPRLLTTVRTLADGLGVALDVGTLLSAPEPDGADALTA</sequence>
<dbReference type="Proteomes" id="UP000470446">
    <property type="component" value="Unassembled WGS sequence"/>
</dbReference>
<dbReference type="SUPFAM" id="SSF56801">
    <property type="entry name" value="Acetyl-CoA synthetase-like"/>
    <property type="match status" value="1"/>
</dbReference>
<dbReference type="InterPro" id="IPR042099">
    <property type="entry name" value="ANL_N_sf"/>
</dbReference>
<organism evidence="7 8">
    <name type="scientific">Streptomyces coelicoflavus</name>
    <dbReference type="NCBI Taxonomy" id="285562"/>
    <lineage>
        <taxon>Bacteria</taxon>
        <taxon>Bacillati</taxon>
        <taxon>Actinomycetota</taxon>
        <taxon>Actinomycetes</taxon>
        <taxon>Kitasatosporales</taxon>
        <taxon>Streptomycetaceae</taxon>
        <taxon>Streptomyces</taxon>
    </lineage>
</organism>
<feature type="compositionally biased region" description="Basic and acidic residues" evidence="5">
    <location>
        <begin position="1"/>
        <end position="10"/>
    </location>
</feature>
<keyword evidence="4" id="KW-0443">Lipid metabolism</keyword>
<keyword evidence="2 7" id="KW-0436">Ligase</keyword>
<evidence type="ECO:0000256" key="3">
    <source>
        <dbReference type="ARBA" id="ARBA00022832"/>
    </source>
</evidence>
<evidence type="ECO:0000256" key="2">
    <source>
        <dbReference type="ARBA" id="ARBA00022598"/>
    </source>
</evidence>
<keyword evidence="3" id="KW-0276">Fatty acid metabolism</keyword>
<dbReference type="GO" id="GO:0006633">
    <property type="term" value="P:fatty acid biosynthetic process"/>
    <property type="evidence" value="ECO:0007669"/>
    <property type="project" value="TreeGrafter"/>
</dbReference>
<evidence type="ECO:0000256" key="5">
    <source>
        <dbReference type="SAM" id="MobiDB-lite"/>
    </source>
</evidence>
<evidence type="ECO:0000259" key="6">
    <source>
        <dbReference type="Pfam" id="PF00501"/>
    </source>
</evidence>
<protein>
    <submittedName>
        <fullName evidence="7">Fatty acyl-AMP ligase</fullName>
    </submittedName>
</protein>
<evidence type="ECO:0000256" key="4">
    <source>
        <dbReference type="ARBA" id="ARBA00023098"/>
    </source>
</evidence>
<feature type="compositionally biased region" description="Basic and acidic residues" evidence="5">
    <location>
        <begin position="609"/>
        <end position="620"/>
    </location>
</feature>
<gene>
    <name evidence="7" type="ORF">G3I32_05695</name>
</gene>
<proteinExistence type="inferred from homology"/>
<evidence type="ECO:0000313" key="7">
    <source>
        <dbReference type="EMBL" id="NEB08367.1"/>
    </source>
</evidence>
<accession>A0A7K3PEP1</accession>
<dbReference type="EMBL" id="JAAGMA010000146">
    <property type="protein sequence ID" value="NEB08367.1"/>
    <property type="molecule type" value="Genomic_DNA"/>
</dbReference>
<feature type="non-terminal residue" evidence="7">
    <location>
        <position position="679"/>
    </location>
</feature>
<dbReference type="GO" id="GO:0070566">
    <property type="term" value="F:adenylyltransferase activity"/>
    <property type="evidence" value="ECO:0007669"/>
    <property type="project" value="TreeGrafter"/>
</dbReference>
<name>A0A7K3PEP1_9ACTN</name>
<dbReference type="InterPro" id="IPR000873">
    <property type="entry name" value="AMP-dep_synth/lig_dom"/>
</dbReference>
<evidence type="ECO:0000256" key="1">
    <source>
        <dbReference type="ARBA" id="ARBA00006432"/>
    </source>
</evidence>
<dbReference type="GO" id="GO:0016874">
    <property type="term" value="F:ligase activity"/>
    <property type="evidence" value="ECO:0007669"/>
    <property type="project" value="UniProtKB-KW"/>
</dbReference>
<dbReference type="AlphaFoldDB" id="A0A7K3PEP1"/>
<dbReference type="InterPro" id="IPR040097">
    <property type="entry name" value="FAAL/FAAC"/>
</dbReference>
<dbReference type="GO" id="GO:0005886">
    <property type="term" value="C:plasma membrane"/>
    <property type="evidence" value="ECO:0007669"/>
    <property type="project" value="TreeGrafter"/>
</dbReference>
<dbReference type="PANTHER" id="PTHR22754:SF32">
    <property type="entry name" value="DISCO-INTERACTING PROTEIN 2"/>
    <property type="match status" value="1"/>
</dbReference>
<dbReference type="GO" id="GO:0071766">
    <property type="term" value="P:Actinobacterium-type cell wall biogenesis"/>
    <property type="evidence" value="ECO:0007669"/>
    <property type="project" value="UniProtKB-ARBA"/>
</dbReference>
<dbReference type="PANTHER" id="PTHR22754">
    <property type="entry name" value="DISCO-INTERACTING PROTEIN 2 DIP2 -RELATED"/>
    <property type="match status" value="1"/>
</dbReference>
<dbReference type="Gene3D" id="3.40.50.12780">
    <property type="entry name" value="N-terminal domain of ligase-like"/>
    <property type="match status" value="1"/>
</dbReference>
<dbReference type="Pfam" id="PF00501">
    <property type="entry name" value="AMP-binding"/>
    <property type="match status" value="1"/>
</dbReference>
<reference evidence="7 8" key="1">
    <citation type="submission" date="2020-01" db="EMBL/GenBank/DDBJ databases">
        <title>Insect and environment-associated Actinomycetes.</title>
        <authorList>
            <person name="Currrie C."/>
            <person name="Chevrette M."/>
            <person name="Carlson C."/>
            <person name="Stubbendieck R."/>
            <person name="Wendt-Pienkowski E."/>
        </authorList>
    </citation>
    <scope>NUCLEOTIDE SEQUENCE [LARGE SCALE GENOMIC DNA]</scope>
    <source>
        <strain evidence="7 8">SID14163</strain>
    </source>
</reference>
<dbReference type="InterPro" id="IPR045851">
    <property type="entry name" value="AMP-bd_C_sf"/>
</dbReference>
<dbReference type="CDD" id="cd05931">
    <property type="entry name" value="FAAL"/>
    <property type="match status" value="1"/>
</dbReference>
<feature type="domain" description="AMP-dependent synthetase/ligase" evidence="6">
    <location>
        <begin position="34"/>
        <end position="439"/>
    </location>
</feature>
<feature type="region of interest" description="Disordered" evidence="5">
    <location>
        <begin position="600"/>
        <end position="620"/>
    </location>
</feature>
<comment type="caution">
    <text evidence="7">The sequence shown here is derived from an EMBL/GenBank/DDBJ whole genome shotgun (WGS) entry which is preliminary data.</text>
</comment>
<evidence type="ECO:0000313" key="8">
    <source>
        <dbReference type="Proteomes" id="UP000470446"/>
    </source>
</evidence>
<dbReference type="Gene3D" id="3.30.300.30">
    <property type="match status" value="1"/>
</dbReference>